<dbReference type="Gene3D" id="2.40.10.10">
    <property type="entry name" value="Trypsin-like serine proteases"/>
    <property type="match status" value="2"/>
</dbReference>
<dbReference type="InterPro" id="IPR009003">
    <property type="entry name" value="Peptidase_S1_PA"/>
</dbReference>
<dbReference type="STRING" id="633194.SAMN05421759_10666"/>
<name>A0A1N7MZI1_9RHOB</name>
<dbReference type="SUPFAM" id="SSF50494">
    <property type="entry name" value="Trypsin-like serine proteases"/>
    <property type="match status" value="1"/>
</dbReference>
<feature type="domain" description="Peptidase S1" evidence="3">
    <location>
        <begin position="33"/>
        <end position="208"/>
    </location>
</feature>
<dbReference type="PROSITE" id="PS50240">
    <property type="entry name" value="TRYPSIN_DOM"/>
    <property type="match status" value="1"/>
</dbReference>
<evidence type="ECO:0000259" key="3">
    <source>
        <dbReference type="PROSITE" id="PS50240"/>
    </source>
</evidence>
<evidence type="ECO:0000256" key="1">
    <source>
        <dbReference type="ARBA" id="ARBA00022729"/>
    </source>
</evidence>
<proteinExistence type="predicted"/>
<evidence type="ECO:0000313" key="5">
    <source>
        <dbReference type="Proteomes" id="UP000186684"/>
    </source>
</evidence>
<reference evidence="5" key="1">
    <citation type="submission" date="2017-01" db="EMBL/GenBank/DDBJ databases">
        <authorList>
            <person name="Varghese N."/>
            <person name="Submissions S."/>
        </authorList>
    </citation>
    <scope>NUCLEOTIDE SEQUENCE [LARGE SCALE GENOMIC DNA]</scope>
    <source>
        <strain evidence="5">DSM 29430</strain>
    </source>
</reference>
<dbReference type="RefSeq" id="WP_076448231.1">
    <property type="nucleotide sequence ID" value="NZ_FTOQ01000006.1"/>
</dbReference>
<accession>A0A1N7MZI1</accession>
<dbReference type="InterPro" id="IPR001254">
    <property type="entry name" value="Trypsin_dom"/>
</dbReference>
<dbReference type="PANTHER" id="PTHR15462:SF8">
    <property type="entry name" value="SERINE PROTEASE"/>
    <property type="match status" value="1"/>
</dbReference>
<keyword evidence="1 2" id="KW-0732">Signal</keyword>
<dbReference type="GO" id="GO:0006508">
    <property type="term" value="P:proteolysis"/>
    <property type="evidence" value="ECO:0007669"/>
    <property type="project" value="InterPro"/>
</dbReference>
<feature type="signal peptide" evidence="2">
    <location>
        <begin position="1"/>
        <end position="17"/>
    </location>
</feature>
<dbReference type="OrthoDB" id="267336at2"/>
<evidence type="ECO:0000313" key="4">
    <source>
        <dbReference type="EMBL" id="SIS91289.1"/>
    </source>
</evidence>
<keyword evidence="5" id="KW-1185">Reference proteome</keyword>
<dbReference type="PANTHER" id="PTHR15462">
    <property type="entry name" value="SERINE PROTEASE"/>
    <property type="match status" value="1"/>
</dbReference>
<dbReference type="EMBL" id="FTOQ01000006">
    <property type="protein sequence ID" value="SIS91289.1"/>
    <property type="molecule type" value="Genomic_DNA"/>
</dbReference>
<dbReference type="Proteomes" id="UP000186684">
    <property type="component" value="Unassembled WGS sequence"/>
</dbReference>
<dbReference type="AlphaFoldDB" id="A0A1N7MZI1"/>
<sequence>MRALLLALTLLATPAAAQDLSIGRLFGGGFSSVRLCTATLVGPATLLTAAHCVTLPDGRARSPMGLGFVAGWDGKRHEAAASVEEIVLHPDAVQEGAVDVAHDLAILRLNRALAPAPVAVGSAAPQGPFTMVGYPREAPDRQTTREECSGEARRGRWYLGCAVSKGMSGGPVFFGTGTGRRIVGVISAIAGGDAVVAPVDPWVIREAARPYTP</sequence>
<dbReference type="SMART" id="SM00020">
    <property type="entry name" value="Tryp_SPc"/>
    <property type="match status" value="1"/>
</dbReference>
<gene>
    <name evidence="4" type="ORF">SAMN05421759_10666</name>
</gene>
<evidence type="ECO:0000256" key="2">
    <source>
        <dbReference type="SAM" id="SignalP"/>
    </source>
</evidence>
<dbReference type="GO" id="GO:0004252">
    <property type="term" value="F:serine-type endopeptidase activity"/>
    <property type="evidence" value="ECO:0007669"/>
    <property type="project" value="InterPro"/>
</dbReference>
<dbReference type="Pfam" id="PF13365">
    <property type="entry name" value="Trypsin_2"/>
    <property type="match status" value="1"/>
</dbReference>
<dbReference type="InterPro" id="IPR050966">
    <property type="entry name" value="Glutamyl_endopeptidase"/>
</dbReference>
<dbReference type="InterPro" id="IPR043504">
    <property type="entry name" value="Peptidase_S1_PA_chymotrypsin"/>
</dbReference>
<feature type="chain" id="PRO_5012749318" evidence="2">
    <location>
        <begin position="18"/>
        <end position="213"/>
    </location>
</feature>
<dbReference type="PROSITE" id="PS00134">
    <property type="entry name" value="TRYPSIN_HIS"/>
    <property type="match status" value="1"/>
</dbReference>
<organism evidence="4 5">
    <name type="scientific">Roseivivax lentus</name>
    <dbReference type="NCBI Taxonomy" id="633194"/>
    <lineage>
        <taxon>Bacteria</taxon>
        <taxon>Pseudomonadati</taxon>
        <taxon>Pseudomonadota</taxon>
        <taxon>Alphaproteobacteria</taxon>
        <taxon>Rhodobacterales</taxon>
        <taxon>Roseobacteraceae</taxon>
        <taxon>Roseivivax</taxon>
    </lineage>
</organism>
<dbReference type="InterPro" id="IPR018114">
    <property type="entry name" value="TRYPSIN_HIS"/>
</dbReference>
<protein>
    <submittedName>
        <fullName evidence="4">Trypsin-like peptidase domain-containing protein</fullName>
    </submittedName>
</protein>